<dbReference type="HOGENOM" id="CLU_1534739_0_0_1"/>
<sequence>MVAASMRSTPRISRRRAYGSRRAPLRQLALPQRCPSPLPVSTGAINNGDGASTTRLRPLKLNYENILTYGPPEGLSASVASPLSPVRTTAHLGPPWHAVVTPPVASWRLLVQVFAEVGLFRLSRRRTWIKSRRCVTRVQVGSADLGILDGQYSGRTLVWKASTDAALQGAKEQLA</sequence>
<evidence type="ECO:0000313" key="1">
    <source>
        <dbReference type="EnsemblPlants" id="LPERR04G25330.2"/>
    </source>
</evidence>
<protein>
    <submittedName>
        <fullName evidence="1">Uncharacterized protein</fullName>
    </submittedName>
</protein>
<reference evidence="1" key="3">
    <citation type="submission" date="2015-04" db="UniProtKB">
        <authorList>
            <consortium name="EnsemblPlants"/>
        </authorList>
    </citation>
    <scope>IDENTIFICATION</scope>
</reference>
<organism evidence="1 2">
    <name type="scientific">Leersia perrieri</name>
    <dbReference type="NCBI Taxonomy" id="77586"/>
    <lineage>
        <taxon>Eukaryota</taxon>
        <taxon>Viridiplantae</taxon>
        <taxon>Streptophyta</taxon>
        <taxon>Embryophyta</taxon>
        <taxon>Tracheophyta</taxon>
        <taxon>Spermatophyta</taxon>
        <taxon>Magnoliopsida</taxon>
        <taxon>Liliopsida</taxon>
        <taxon>Poales</taxon>
        <taxon>Poaceae</taxon>
        <taxon>BOP clade</taxon>
        <taxon>Oryzoideae</taxon>
        <taxon>Oryzeae</taxon>
        <taxon>Oryzinae</taxon>
        <taxon>Leersia</taxon>
    </lineage>
</organism>
<dbReference type="EnsemblPlants" id="LPERR04G25330.1">
    <property type="protein sequence ID" value="LPERR04G25330.1"/>
    <property type="gene ID" value="LPERR04G25330"/>
</dbReference>
<reference evidence="1 2" key="2">
    <citation type="submission" date="2013-12" db="EMBL/GenBank/DDBJ databases">
        <authorList>
            <person name="Yu Y."/>
            <person name="Lee S."/>
            <person name="de Baynast K."/>
            <person name="Wissotski M."/>
            <person name="Liu L."/>
            <person name="Talag J."/>
            <person name="Goicoechea J."/>
            <person name="Angelova A."/>
            <person name="Jetty R."/>
            <person name="Kudrna D."/>
            <person name="Golser W."/>
            <person name="Rivera L."/>
            <person name="Zhang J."/>
            <person name="Wing R."/>
        </authorList>
    </citation>
    <scope>NUCLEOTIDE SEQUENCE</scope>
</reference>
<dbReference type="EnsemblPlants" id="LPERR04G25330.2">
    <property type="protein sequence ID" value="LPERR04G25330.2"/>
    <property type="gene ID" value="LPERR04G25330"/>
</dbReference>
<evidence type="ECO:0000313" key="2">
    <source>
        <dbReference type="Proteomes" id="UP000032180"/>
    </source>
</evidence>
<proteinExistence type="predicted"/>
<reference evidence="1 2" key="1">
    <citation type="submission" date="2012-08" db="EMBL/GenBank/DDBJ databases">
        <title>Oryza genome evolution.</title>
        <authorList>
            <person name="Wing R.A."/>
        </authorList>
    </citation>
    <scope>NUCLEOTIDE SEQUENCE</scope>
</reference>
<accession>A0A0D9WB93</accession>
<dbReference type="Gramene" id="LPERR04G25330.1">
    <property type="protein sequence ID" value="LPERR04G25330.1"/>
    <property type="gene ID" value="LPERR04G25330"/>
</dbReference>
<dbReference type="AlphaFoldDB" id="A0A0D9WB93"/>
<dbReference type="Proteomes" id="UP000032180">
    <property type="component" value="Chromosome 4"/>
</dbReference>
<name>A0A0D9WB93_9ORYZ</name>
<keyword evidence="2" id="KW-1185">Reference proteome</keyword>
<dbReference type="Gramene" id="LPERR04G25330.2">
    <property type="protein sequence ID" value="LPERR04G25330.2"/>
    <property type="gene ID" value="LPERR04G25330"/>
</dbReference>